<feature type="region of interest" description="Disordered" evidence="1">
    <location>
        <begin position="31"/>
        <end position="57"/>
    </location>
</feature>
<evidence type="ECO:0000256" key="1">
    <source>
        <dbReference type="SAM" id="MobiDB-lite"/>
    </source>
</evidence>
<evidence type="ECO:0000313" key="3">
    <source>
        <dbReference type="Proteomes" id="UP000258927"/>
    </source>
</evidence>
<dbReference type="KEGG" id="mmyr:MXMO3_01824"/>
<dbReference type="AlphaFoldDB" id="A0A2R4MER0"/>
<feature type="compositionally biased region" description="Basic and acidic residues" evidence="1">
    <location>
        <begin position="34"/>
        <end position="57"/>
    </location>
</feature>
<keyword evidence="3" id="KW-1185">Reference proteome</keyword>
<name>A0A2R4MER0_9HYPH</name>
<proteinExistence type="predicted"/>
<dbReference type="Proteomes" id="UP000258927">
    <property type="component" value="Chromosome"/>
</dbReference>
<reference evidence="2 3" key="1">
    <citation type="submission" date="2017-05" db="EMBL/GenBank/DDBJ databases">
        <title>Genome Analysis of Maritalea myrionectae HL2708#5.</title>
        <authorList>
            <consortium name="Cotde Inc.-PKNU"/>
            <person name="Jang D."/>
            <person name="Oh H.-M."/>
        </authorList>
    </citation>
    <scope>NUCLEOTIDE SEQUENCE [LARGE SCALE GENOMIC DNA]</scope>
    <source>
        <strain evidence="2 3">HL2708#5</strain>
    </source>
</reference>
<dbReference type="EMBL" id="CP021330">
    <property type="protein sequence ID" value="AVX04349.1"/>
    <property type="molecule type" value="Genomic_DNA"/>
</dbReference>
<gene>
    <name evidence="2" type="ORF">MXMO3_01824</name>
</gene>
<sequence>MTIKMKAAKRFRYGKPLAWLNPGDTYTVANEPLAKNHEKSGRGVRVNDELKPKKKGD</sequence>
<dbReference type="RefSeq" id="WP_162889200.1">
    <property type="nucleotide sequence ID" value="NZ_CP021330.1"/>
</dbReference>
<evidence type="ECO:0000313" key="2">
    <source>
        <dbReference type="EMBL" id="AVX04349.1"/>
    </source>
</evidence>
<organism evidence="2 3">
    <name type="scientific">Maritalea myrionectae</name>
    <dbReference type="NCBI Taxonomy" id="454601"/>
    <lineage>
        <taxon>Bacteria</taxon>
        <taxon>Pseudomonadati</taxon>
        <taxon>Pseudomonadota</taxon>
        <taxon>Alphaproteobacteria</taxon>
        <taxon>Hyphomicrobiales</taxon>
        <taxon>Devosiaceae</taxon>
        <taxon>Maritalea</taxon>
    </lineage>
</organism>
<accession>A0A2R4MER0</accession>
<protein>
    <submittedName>
        <fullName evidence="2">Uncharacterized protein</fullName>
    </submittedName>
</protein>